<protein>
    <recommendedName>
        <fullName evidence="3">methylated-DNA--[protein]-cysteine S-methyltransferase</fullName>
        <ecNumber evidence="3">2.1.1.63</ecNumber>
    </recommendedName>
</protein>
<dbReference type="STRING" id="647113.Metok_0077"/>
<evidence type="ECO:0000256" key="8">
    <source>
        <dbReference type="ARBA" id="ARBA00049348"/>
    </source>
</evidence>
<dbReference type="eggNOG" id="arCOG02724">
    <property type="taxonomic scope" value="Archaea"/>
</dbReference>
<organism evidence="10 11">
    <name type="scientific">Methanothermococcus okinawensis (strain DSM 14208 / JCM 11175 / IH1)</name>
    <dbReference type="NCBI Taxonomy" id="647113"/>
    <lineage>
        <taxon>Archaea</taxon>
        <taxon>Methanobacteriati</taxon>
        <taxon>Methanobacteriota</taxon>
        <taxon>Methanomada group</taxon>
        <taxon>Methanococci</taxon>
        <taxon>Methanococcales</taxon>
        <taxon>Methanococcaceae</taxon>
        <taxon>Methanothermococcus</taxon>
    </lineage>
</organism>
<comment type="catalytic activity">
    <reaction evidence="8">
        <text>a 6-O-methyl-2'-deoxyguanosine in DNA + L-cysteinyl-[protein] = S-methyl-L-cysteinyl-[protein] + a 2'-deoxyguanosine in DNA</text>
        <dbReference type="Rhea" id="RHEA:24000"/>
        <dbReference type="Rhea" id="RHEA-COMP:10131"/>
        <dbReference type="Rhea" id="RHEA-COMP:10132"/>
        <dbReference type="Rhea" id="RHEA-COMP:11367"/>
        <dbReference type="Rhea" id="RHEA-COMP:11368"/>
        <dbReference type="ChEBI" id="CHEBI:29950"/>
        <dbReference type="ChEBI" id="CHEBI:82612"/>
        <dbReference type="ChEBI" id="CHEBI:85445"/>
        <dbReference type="ChEBI" id="CHEBI:85448"/>
        <dbReference type="EC" id="2.1.1.63"/>
    </reaction>
</comment>
<name>F8AMV2_METOI</name>
<evidence type="ECO:0000313" key="11">
    <source>
        <dbReference type="Proteomes" id="UP000009296"/>
    </source>
</evidence>
<dbReference type="GO" id="GO:0006281">
    <property type="term" value="P:DNA repair"/>
    <property type="evidence" value="ECO:0007669"/>
    <property type="project" value="UniProtKB-KW"/>
</dbReference>
<keyword evidence="4 10" id="KW-0489">Methyltransferase</keyword>
<evidence type="ECO:0000256" key="2">
    <source>
        <dbReference type="ARBA" id="ARBA00008711"/>
    </source>
</evidence>
<dbReference type="PROSITE" id="PS00374">
    <property type="entry name" value="MGMT"/>
    <property type="match status" value="1"/>
</dbReference>
<dbReference type="InterPro" id="IPR001497">
    <property type="entry name" value="MethylDNA_cys_MeTrfase_AS"/>
</dbReference>
<keyword evidence="6" id="KW-0227">DNA damage</keyword>
<dbReference type="Pfam" id="PF01035">
    <property type="entry name" value="DNA_binding_1"/>
    <property type="match status" value="1"/>
</dbReference>
<evidence type="ECO:0000256" key="4">
    <source>
        <dbReference type="ARBA" id="ARBA00022603"/>
    </source>
</evidence>
<evidence type="ECO:0000256" key="6">
    <source>
        <dbReference type="ARBA" id="ARBA00022763"/>
    </source>
</evidence>
<proteinExistence type="inferred from homology"/>
<evidence type="ECO:0000256" key="1">
    <source>
        <dbReference type="ARBA" id="ARBA00001286"/>
    </source>
</evidence>
<dbReference type="RefSeq" id="WP_013866261.1">
    <property type="nucleotide sequence ID" value="NC_015636.1"/>
</dbReference>
<dbReference type="NCBIfam" id="TIGR00589">
    <property type="entry name" value="ogt"/>
    <property type="match status" value="1"/>
</dbReference>
<dbReference type="OrthoDB" id="372118at2157"/>
<gene>
    <name evidence="10" type="ordered locus">Metok_0077</name>
</gene>
<dbReference type="SUPFAM" id="SSF46767">
    <property type="entry name" value="Methylated DNA-protein cysteine methyltransferase, C-terminal domain"/>
    <property type="match status" value="1"/>
</dbReference>
<dbReference type="KEGG" id="mok:Metok_0077"/>
<dbReference type="EC" id="2.1.1.63" evidence="3"/>
<feature type="domain" description="Methylated-DNA-[protein]-cysteine S-methyltransferase DNA binding" evidence="9">
    <location>
        <begin position="2"/>
        <end position="81"/>
    </location>
</feature>
<dbReference type="HOGENOM" id="CLU_000445_52_5_2"/>
<comment type="similarity">
    <text evidence="2">Belongs to the MGMT family.</text>
</comment>
<dbReference type="GO" id="GO:0003908">
    <property type="term" value="F:methylated-DNA-[protein]-cysteine S-methyltransferase activity"/>
    <property type="evidence" value="ECO:0007669"/>
    <property type="project" value="UniProtKB-EC"/>
</dbReference>
<evidence type="ECO:0000313" key="10">
    <source>
        <dbReference type="EMBL" id="AEH06075.1"/>
    </source>
</evidence>
<dbReference type="PANTHER" id="PTHR10815:SF13">
    <property type="entry name" value="METHYLATED-DNA--PROTEIN-CYSTEINE METHYLTRANSFERASE"/>
    <property type="match status" value="1"/>
</dbReference>
<dbReference type="InterPro" id="IPR014048">
    <property type="entry name" value="MethylDNA_cys_MeTrfase_DNA-bd"/>
</dbReference>
<keyword evidence="7" id="KW-0234">DNA repair</keyword>
<keyword evidence="5" id="KW-0808">Transferase</keyword>
<dbReference type="GO" id="GO:0032259">
    <property type="term" value="P:methylation"/>
    <property type="evidence" value="ECO:0007669"/>
    <property type="project" value="UniProtKB-KW"/>
</dbReference>
<evidence type="ECO:0000259" key="9">
    <source>
        <dbReference type="Pfam" id="PF01035"/>
    </source>
</evidence>
<dbReference type="PANTHER" id="PTHR10815">
    <property type="entry name" value="METHYLATED-DNA--PROTEIN-CYSTEINE METHYLTRANSFERASE"/>
    <property type="match status" value="1"/>
</dbReference>
<dbReference type="Proteomes" id="UP000009296">
    <property type="component" value="Chromosome"/>
</dbReference>
<reference evidence="10" key="1">
    <citation type="submission" date="2011-05" db="EMBL/GenBank/DDBJ databases">
        <title>Complete sequence of chromosome of Methanothermococcus okinawensis IH1.</title>
        <authorList>
            <consortium name="US DOE Joint Genome Institute"/>
            <person name="Lucas S."/>
            <person name="Han J."/>
            <person name="Lapidus A."/>
            <person name="Cheng J.-F."/>
            <person name="Goodwin L."/>
            <person name="Pitluck S."/>
            <person name="Peters L."/>
            <person name="Mikhailova N."/>
            <person name="Held B."/>
            <person name="Han C."/>
            <person name="Tapia R."/>
            <person name="Land M."/>
            <person name="Hauser L."/>
            <person name="Kyrpides N."/>
            <person name="Ivanova N."/>
            <person name="Pagani I."/>
            <person name="Sieprawska-Lupa M."/>
            <person name="Takai K."/>
            <person name="Miyazaki J."/>
            <person name="Whitman W."/>
            <person name="Woyke T."/>
        </authorList>
    </citation>
    <scope>NUCLEOTIDE SEQUENCE</scope>
    <source>
        <strain evidence="10">IH1</strain>
    </source>
</reference>
<comment type="catalytic activity">
    <reaction evidence="1">
        <text>a 4-O-methyl-thymidine in DNA + L-cysteinyl-[protein] = a thymidine in DNA + S-methyl-L-cysteinyl-[protein]</text>
        <dbReference type="Rhea" id="RHEA:53428"/>
        <dbReference type="Rhea" id="RHEA-COMP:10131"/>
        <dbReference type="Rhea" id="RHEA-COMP:10132"/>
        <dbReference type="Rhea" id="RHEA-COMP:13555"/>
        <dbReference type="Rhea" id="RHEA-COMP:13556"/>
        <dbReference type="ChEBI" id="CHEBI:29950"/>
        <dbReference type="ChEBI" id="CHEBI:82612"/>
        <dbReference type="ChEBI" id="CHEBI:137386"/>
        <dbReference type="ChEBI" id="CHEBI:137387"/>
        <dbReference type="EC" id="2.1.1.63"/>
    </reaction>
</comment>
<dbReference type="FunFam" id="1.10.10.10:FF:000214">
    <property type="entry name" value="Methylated-DNA--protein-cysteine methyltransferase"/>
    <property type="match status" value="1"/>
</dbReference>
<evidence type="ECO:0000256" key="5">
    <source>
        <dbReference type="ARBA" id="ARBA00022679"/>
    </source>
</evidence>
<dbReference type="CDD" id="cd06445">
    <property type="entry name" value="ATase"/>
    <property type="match status" value="1"/>
</dbReference>
<keyword evidence="11" id="KW-1185">Reference proteome</keyword>
<dbReference type="Gene3D" id="1.10.10.10">
    <property type="entry name" value="Winged helix-like DNA-binding domain superfamily/Winged helix DNA-binding domain"/>
    <property type="match status" value="1"/>
</dbReference>
<evidence type="ECO:0000256" key="3">
    <source>
        <dbReference type="ARBA" id="ARBA00011918"/>
    </source>
</evidence>
<dbReference type="InterPro" id="IPR036217">
    <property type="entry name" value="MethylDNA_cys_MeTrfase_DNAb"/>
</dbReference>
<dbReference type="AlphaFoldDB" id="F8AMV2"/>
<accession>F8AMV2</accession>
<dbReference type="GeneID" id="10772194"/>
<evidence type="ECO:0000256" key="7">
    <source>
        <dbReference type="ARBA" id="ARBA00023204"/>
    </source>
</evidence>
<dbReference type="EMBL" id="CP002792">
    <property type="protein sequence ID" value="AEH06075.1"/>
    <property type="molecule type" value="Genomic_DNA"/>
</dbReference>
<dbReference type="InterPro" id="IPR036388">
    <property type="entry name" value="WH-like_DNA-bd_sf"/>
</dbReference>
<sequence>MDFKEKCYKLVKKIPKGKITTYKEIAEALGTKGYRAVGNALHNNPNLVVIPCHRVVKSNGEVGGYVEGIERKIELLKKEGIPIKNNRIINFEKYFFRLNKKFK</sequence>